<evidence type="ECO:0000313" key="2">
    <source>
        <dbReference type="EMBL" id="KAJ5552465.1"/>
    </source>
</evidence>
<keyword evidence="3" id="KW-1185">Reference proteome</keyword>
<proteinExistence type="predicted"/>
<dbReference type="EMBL" id="JAQIZZ010000002">
    <property type="protein sequence ID" value="KAJ5552465.1"/>
    <property type="molecule type" value="Genomic_DNA"/>
</dbReference>
<organism evidence="2 3">
    <name type="scientific">Penicillium frequentans</name>
    <dbReference type="NCBI Taxonomy" id="3151616"/>
    <lineage>
        <taxon>Eukaryota</taxon>
        <taxon>Fungi</taxon>
        <taxon>Dikarya</taxon>
        <taxon>Ascomycota</taxon>
        <taxon>Pezizomycotina</taxon>
        <taxon>Eurotiomycetes</taxon>
        <taxon>Eurotiomycetidae</taxon>
        <taxon>Eurotiales</taxon>
        <taxon>Aspergillaceae</taxon>
        <taxon>Penicillium</taxon>
    </lineage>
</organism>
<sequence length="213" mass="23822">MLIIRGANVSDASRIAEIYVHAMSINPFLIFEFPTPASRKELIHLLTERTVDELETNPDSVLVGQDSNGNGEIVGFLKWTLYECSNVGKSGGDPAPAVSEFHAKYLSETAAAREKHMRDHSFIHLNYLATSPEAQNQGVARSLIGRITDIASTRQIPVYLEATMNAVKLYEKFGWKEIENIHVLIPEKKGEPATKDYEEKCMVWHPLEAQAIN</sequence>
<dbReference type="InterPro" id="IPR052523">
    <property type="entry name" value="Trichothecene_AcTrans"/>
</dbReference>
<accession>A0AAD6D2Q8</accession>
<dbReference type="CDD" id="cd04301">
    <property type="entry name" value="NAT_SF"/>
    <property type="match status" value="1"/>
</dbReference>
<dbReference type="Gene3D" id="3.40.630.30">
    <property type="match status" value="1"/>
</dbReference>
<dbReference type="AlphaFoldDB" id="A0AAD6D2Q8"/>
<dbReference type="Proteomes" id="UP001220324">
    <property type="component" value="Unassembled WGS sequence"/>
</dbReference>
<protein>
    <recommendedName>
        <fullName evidence="1">N-acetyltransferase domain-containing protein</fullName>
    </recommendedName>
</protein>
<evidence type="ECO:0000259" key="1">
    <source>
        <dbReference type="PROSITE" id="PS51186"/>
    </source>
</evidence>
<name>A0AAD6D2Q8_9EURO</name>
<dbReference type="Pfam" id="PF13673">
    <property type="entry name" value="Acetyltransf_10"/>
    <property type="match status" value="1"/>
</dbReference>
<feature type="domain" description="N-acetyltransferase" evidence="1">
    <location>
        <begin position="41"/>
        <end position="204"/>
    </location>
</feature>
<dbReference type="InterPro" id="IPR016181">
    <property type="entry name" value="Acyl_CoA_acyltransferase"/>
</dbReference>
<evidence type="ECO:0000313" key="3">
    <source>
        <dbReference type="Proteomes" id="UP001220324"/>
    </source>
</evidence>
<reference evidence="2 3" key="1">
    <citation type="journal article" date="2023" name="IMA Fungus">
        <title>Comparative genomic study of the Penicillium genus elucidates a diverse pangenome and 15 lateral gene transfer events.</title>
        <authorList>
            <person name="Petersen C."/>
            <person name="Sorensen T."/>
            <person name="Nielsen M.R."/>
            <person name="Sondergaard T.E."/>
            <person name="Sorensen J.L."/>
            <person name="Fitzpatrick D.A."/>
            <person name="Frisvad J.C."/>
            <person name="Nielsen K.L."/>
        </authorList>
    </citation>
    <scope>NUCLEOTIDE SEQUENCE [LARGE SCALE GENOMIC DNA]</scope>
    <source>
        <strain evidence="2 3">IBT 35679</strain>
    </source>
</reference>
<dbReference type="PANTHER" id="PTHR42791:SF2">
    <property type="entry name" value="N-ACETYLTRANSFERASE DOMAIN-CONTAINING PROTEIN"/>
    <property type="match status" value="1"/>
</dbReference>
<dbReference type="PROSITE" id="PS51186">
    <property type="entry name" value="GNAT"/>
    <property type="match status" value="1"/>
</dbReference>
<dbReference type="GO" id="GO:0016747">
    <property type="term" value="F:acyltransferase activity, transferring groups other than amino-acyl groups"/>
    <property type="evidence" value="ECO:0007669"/>
    <property type="project" value="InterPro"/>
</dbReference>
<dbReference type="SUPFAM" id="SSF55729">
    <property type="entry name" value="Acyl-CoA N-acyltransferases (Nat)"/>
    <property type="match status" value="1"/>
</dbReference>
<dbReference type="PANTHER" id="PTHR42791">
    <property type="entry name" value="GNAT FAMILY ACETYLTRANSFERASE"/>
    <property type="match status" value="1"/>
</dbReference>
<comment type="caution">
    <text evidence="2">The sequence shown here is derived from an EMBL/GenBank/DDBJ whole genome shotgun (WGS) entry which is preliminary data.</text>
</comment>
<dbReference type="InterPro" id="IPR000182">
    <property type="entry name" value="GNAT_dom"/>
</dbReference>
<gene>
    <name evidence="2" type="ORF">N7494_001843</name>
</gene>